<dbReference type="SMART" id="SM00406">
    <property type="entry name" value="IGv"/>
    <property type="match status" value="3"/>
</dbReference>
<protein>
    <recommendedName>
        <fullName evidence="14">Ig-like domain-containing protein</fullName>
    </recommendedName>
</protein>
<dbReference type="GO" id="GO:0007166">
    <property type="term" value="P:cell surface receptor signaling pathway"/>
    <property type="evidence" value="ECO:0007669"/>
    <property type="project" value="TreeGrafter"/>
</dbReference>
<dbReference type="PROSITE" id="PS50835">
    <property type="entry name" value="IG_LIKE"/>
    <property type="match status" value="4"/>
</dbReference>
<evidence type="ECO:0000256" key="7">
    <source>
        <dbReference type="ARBA" id="ARBA00023157"/>
    </source>
</evidence>
<feature type="domain" description="Ig-like" evidence="14">
    <location>
        <begin position="128"/>
        <end position="231"/>
    </location>
</feature>
<evidence type="ECO:0000256" key="5">
    <source>
        <dbReference type="ARBA" id="ARBA00022989"/>
    </source>
</evidence>
<keyword evidence="16" id="KW-1185">Reference proteome</keyword>
<dbReference type="InterPro" id="IPR013106">
    <property type="entry name" value="Ig_V-set"/>
</dbReference>
<accession>A0AAX7UM69</accession>
<dbReference type="SUPFAM" id="SSF48726">
    <property type="entry name" value="Immunoglobulin"/>
    <property type="match status" value="5"/>
</dbReference>
<dbReference type="GO" id="GO:0009897">
    <property type="term" value="C:external side of plasma membrane"/>
    <property type="evidence" value="ECO:0007669"/>
    <property type="project" value="TreeGrafter"/>
</dbReference>
<dbReference type="InterPro" id="IPR036179">
    <property type="entry name" value="Ig-like_dom_sf"/>
</dbReference>
<evidence type="ECO:0000256" key="2">
    <source>
        <dbReference type="ARBA" id="ARBA00022475"/>
    </source>
</evidence>
<proteinExistence type="predicted"/>
<organism evidence="15 16">
    <name type="scientific">Astatotilapia calliptera</name>
    <name type="common">Eastern happy</name>
    <name type="synonym">Chromis callipterus</name>
    <dbReference type="NCBI Taxonomy" id="8154"/>
    <lineage>
        <taxon>Eukaryota</taxon>
        <taxon>Metazoa</taxon>
        <taxon>Chordata</taxon>
        <taxon>Craniata</taxon>
        <taxon>Vertebrata</taxon>
        <taxon>Euteleostomi</taxon>
        <taxon>Actinopterygii</taxon>
        <taxon>Neopterygii</taxon>
        <taxon>Teleostei</taxon>
        <taxon>Neoteleostei</taxon>
        <taxon>Acanthomorphata</taxon>
        <taxon>Ovalentaria</taxon>
        <taxon>Cichlomorphae</taxon>
        <taxon>Cichliformes</taxon>
        <taxon>Cichlidae</taxon>
        <taxon>African cichlids</taxon>
        <taxon>Pseudocrenilabrinae</taxon>
        <taxon>Haplochromini</taxon>
        <taxon>Astatotilapia</taxon>
    </lineage>
</organism>
<dbReference type="SMART" id="SM00409">
    <property type="entry name" value="IG"/>
    <property type="match status" value="5"/>
</dbReference>
<evidence type="ECO:0000259" key="14">
    <source>
        <dbReference type="PROSITE" id="PS50835"/>
    </source>
</evidence>
<feature type="region of interest" description="Disordered" evidence="11">
    <location>
        <begin position="60"/>
        <end position="79"/>
    </location>
</feature>
<feature type="region of interest" description="Disordered" evidence="11">
    <location>
        <begin position="169"/>
        <end position="190"/>
    </location>
</feature>
<evidence type="ECO:0000256" key="12">
    <source>
        <dbReference type="SAM" id="Phobius"/>
    </source>
</evidence>
<dbReference type="Proteomes" id="UP000265100">
    <property type="component" value="Unplaced"/>
</dbReference>
<dbReference type="GO" id="GO:0031295">
    <property type="term" value="P:T cell costimulation"/>
    <property type="evidence" value="ECO:0007669"/>
    <property type="project" value="TreeGrafter"/>
</dbReference>
<dbReference type="InterPro" id="IPR007110">
    <property type="entry name" value="Ig-like_dom"/>
</dbReference>
<keyword evidence="6 12" id="KW-0472">Membrane</keyword>
<dbReference type="GO" id="GO:0042130">
    <property type="term" value="P:negative regulation of T cell proliferation"/>
    <property type="evidence" value="ECO:0007669"/>
    <property type="project" value="TreeGrafter"/>
</dbReference>
<feature type="transmembrane region" description="Helical" evidence="12">
    <location>
        <begin position="247"/>
        <end position="267"/>
    </location>
</feature>
<evidence type="ECO:0000256" key="11">
    <source>
        <dbReference type="SAM" id="MobiDB-lite"/>
    </source>
</evidence>
<reference evidence="15" key="1">
    <citation type="submission" date="2025-08" db="UniProtKB">
        <authorList>
            <consortium name="Ensembl"/>
        </authorList>
    </citation>
    <scope>IDENTIFICATION</scope>
</reference>
<keyword evidence="8" id="KW-0675">Receptor</keyword>
<feature type="compositionally biased region" description="Polar residues" evidence="11">
    <location>
        <begin position="605"/>
        <end position="617"/>
    </location>
</feature>
<dbReference type="GO" id="GO:0006955">
    <property type="term" value="P:immune response"/>
    <property type="evidence" value="ECO:0007669"/>
    <property type="project" value="TreeGrafter"/>
</dbReference>
<evidence type="ECO:0000313" key="16">
    <source>
        <dbReference type="Proteomes" id="UP000265100"/>
    </source>
</evidence>
<feature type="compositionally biased region" description="Basic and acidic residues" evidence="11">
    <location>
        <begin position="62"/>
        <end position="71"/>
    </location>
</feature>
<feature type="domain" description="Ig-like" evidence="14">
    <location>
        <begin position="482"/>
        <end position="581"/>
    </location>
</feature>
<reference evidence="15" key="2">
    <citation type="submission" date="2025-09" db="UniProtKB">
        <authorList>
            <consortium name="Ensembl"/>
        </authorList>
    </citation>
    <scope>IDENTIFICATION</scope>
</reference>
<dbReference type="PANTHER" id="PTHR25466">
    <property type="entry name" value="T-LYMPHOCYTE ACTIVATION ANTIGEN"/>
    <property type="match status" value="1"/>
</dbReference>
<dbReference type="Gene3D" id="2.60.40.10">
    <property type="entry name" value="Immunoglobulins"/>
    <property type="match status" value="5"/>
</dbReference>
<dbReference type="PANTHER" id="PTHR25466:SF14">
    <property type="entry name" value="BUTYROPHILIN SUBFAMILY 2 MEMBER A2-LIKE-RELATED"/>
    <property type="match status" value="1"/>
</dbReference>
<dbReference type="InterPro" id="IPR051713">
    <property type="entry name" value="T-cell_Activation_Regulation"/>
</dbReference>
<evidence type="ECO:0000256" key="13">
    <source>
        <dbReference type="SAM" id="SignalP"/>
    </source>
</evidence>
<dbReference type="AlphaFoldDB" id="A0AAX7UM69"/>
<feature type="domain" description="Ig-like" evidence="14">
    <location>
        <begin position="11"/>
        <end position="118"/>
    </location>
</feature>
<keyword evidence="3 12" id="KW-0812">Transmembrane</keyword>
<feature type="chain" id="PRO_5044232302" description="Ig-like domain-containing protein" evidence="13">
    <location>
        <begin position="20"/>
        <end position="627"/>
    </location>
</feature>
<sequence length="627" mass="72141">MKTLVVFLLLMNVSQHASALEVYEGVESVLLLCKDTSVPSLPTLVWTRHDLNPPIVHQRSQAGDKLRDQNQRYRRRTSMKTDSLQTGDFSLTLRNPITSDSGTYICTITAFGNTRTLSTVELQVKVSHQVLTLEVYEGAESVLLPCYIPFVSGPSTVVWSRYDLNPPTVHQRQQEDDELTDQNQRYRDRTSMKTDALQTGDFSLTLRKPHIFDSSNYTCTIRVTGEEPRLTDVQLQVKEPYVFPAEAWVLLAVLITAVLVGVGIYLWKLLKKVPQVEVDSGVESVQLICKAKVYLPEDAEVGWTDSLHRKVHVYEYSSDQPEEQDQRYRDRTKMNEDLLKTGDLSLTLKQPTDGDTNTYTCTVYSREGRVLLKRKVELKVRVPQVEVDPGVESVQLPFTTIHLPKDAKVEWKDKDNKKVHVYENGSDQPEEQHQAYRGRTKMQRNLLKTGDLSLTLKYPTDWDTKTYRCTVYNRWKMILIKAQVKLKVRVPQVEVEEGAESVQLPLNTTLHLPEDAKVEWMENRYSRKVHVYKNGSDQPEEQHQVYRDRTKMNEDLLKTGDLSLTLKQPTERDSGEYECGVFSRKIMRWKYVQLKVKGRVQVQDQTGDIRNRSSSIDPTPLMADQSV</sequence>
<dbReference type="Pfam" id="PF07686">
    <property type="entry name" value="V-set"/>
    <property type="match status" value="3"/>
</dbReference>
<feature type="region of interest" description="Disordered" evidence="11">
    <location>
        <begin position="605"/>
        <end position="627"/>
    </location>
</feature>
<dbReference type="GO" id="GO:0042102">
    <property type="term" value="P:positive regulation of T cell proliferation"/>
    <property type="evidence" value="ECO:0007669"/>
    <property type="project" value="TreeGrafter"/>
</dbReference>
<evidence type="ECO:0000256" key="3">
    <source>
        <dbReference type="ARBA" id="ARBA00022692"/>
    </source>
</evidence>
<dbReference type="InterPro" id="IPR003599">
    <property type="entry name" value="Ig_sub"/>
</dbReference>
<feature type="domain" description="Ig-like" evidence="14">
    <location>
        <begin position="240"/>
        <end position="377"/>
    </location>
</feature>
<keyword evidence="9" id="KW-0325">Glycoprotein</keyword>
<evidence type="ECO:0000256" key="10">
    <source>
        <dbReference type="ARBA" id="ARBA00023319"/>
    </source>
</evidence>
<comment type="subcellular location">
    <subcellularLocation>
        <location evidence="1">Cell membrane</location>
        <topology evidence="1">Single-pass type I membrane protein</topology>
    </subcellularLocation>
</comment>
<evidence type="ECO:0000256" key="4">
    <source>
        <dbReference type="ARBA" id="ARBA00022729"/>
    </source>
</evidence>
<dbReference type="InterPro" id="IPR013783">
    <property type="entry name" value="Ig-like_fold"/>
</dbReference>
<dbReference type="GeneTree" id="ENSGT00990000203878"/>
<keyword evidence="4 13" id="KW-0732">Signal</keyword>
<evidence type="ECO:0000256" key="6">
    <source>
        <dbReference type="ARBA" id="ARBA00023136"/>
    </source>
</evidence>
<keyword evidence="5 12" id="KW-1133">Transmembrane helix</keyword>
<keyword evidence="7" id="KW-1015">Disulfide bond</keyword>
<evidence type="ECO:0000256" key="9">
    <source>
        <dbReference type="ARBA" id="ARBA00023180"/>
    </source>
</evidence>
<dbReference type="Ensembl" id="ENSACLT00000077206.1">
    <property type="protein sequence ID" value="ENSACLP00000066046.1"/>
    <property type="gene ID" value="ENSACLG00000033874.1"/>
</dbReference>
<evidence type="ECO:0000313" key="15">
    <source>
        <dbReference type="Ensembl" id="ENSACLP00000066046.1"/>
    </source>
</evidence>
<keyword evidence="2" id="KW-1003">Cell membrane</keyword>
<feature type="signal peptide" evidence="13">
    <location>
        <begin position="1"/>
        <end position="19"/>
    </location>
</feature>
<keyword evidence="10" id="KW-0393">Immunoglobulin domain</keyword>
<dbReference type="GO" id="GO:0071222">
    <property type="term" value="P:cellular response to lipopolysaccharide"/>
    <property type="evidence" value="ECO:0007669"/>
    <property type="project" value="TreeGrafter"/>
</dbReference>
<name>A0AAX7UM69_ASTCA</name>
<evidence type="ECO:0000256" key="8">
    <source>
        <dbReference type="ARBA" id="ARBA00023170"/>
    </source>
</evidence>
<evidence type="ECO:0000256" key="1">
    <source>
        <dbReference type="ARBA" id="ARBA00004251"/>
    </source>
</evidence>